<dbReference type="InterPro" id="IPR014859">
    <property type="entry name" value="Phage_TAC_4"/>
</dbReference>
<dbReference type="EMBL" id="CP027753">
    <property type="protein sequence ID" value="AZE48252.1"/>
    <property type="molecule type" value="Genomic_DNA"/>
</dbReference>
<gene>
    <name evidence="1" type="ORF">C4K04_2579</name>
</gene>
<reference evidence="1 2" key="1">
    <citation type="submission" date="2018-03" db="EMBL/GenBank/DDBJ databases">
        <title>Diversity of phytobeneficial traits revealed by whole-genome analysis of worldwide-isolated phenazine-producing Pseudomonas spp.</title>
        <authorList>
            <person name="Biessy A."/>
            <person name="Novinscak A."/>
            <person name="Blom J."/>
            <person name="Leger G."/>
            <person name="Thomashow L.S."/>
            <person name="Cazorla F.M."/>
            <person name="Josic D."/>
            <person name="Filion M."/>
        </authorList>
    </citation>
    <scope>NUCLEOTIDE SEQUENCE [LARGE SCALE GENOMIC DNA]</scope>
    <source>
        <strain evidence="1 2">B25</strain>
    </source>
</reference>
<evidence type="ECO:0000313" key="2">
    <source>
        <dbReference type="Proteomes" id="UP000268048"/>
    </source>
</evidence>
<accession>A0A3G7TPE3</accession>
<dbReference type="Proteomes" id="UP000268048">
    <property type="component" value="Chromosome"/>
</dbReference>
<evidence type="ECO:0008006" key="3">
    <source>
        <dbReference type="Google" id="ProtNLM"/>
    </source>
</evidence>
<proteinExistence type="predicted"/>
<dbReference type="AlphaFoldDB" id="A0A3G7TPE3"/>
<dbReference type="RefSeq" id="WP_124320270.1">
    <property type="nucleotide sequence ID" value="NZ_CP027753.1"/>
</dbReference>
<dbReference type="Pfam" id="PF08748">
    <property type="entry name" value="Phage_TAC_4"/>
    <property type="match status" value="1"/>
</dbReference>
<evidence type="ECO:0000313" key="1">
    <source>
        <dbReference type="EMBL" id="AZE48252.1"/>
    </source>
</evidence>
<sequence>MAKFTLIQNPTFKADVMIPRVGDEPVKVEFEFKYLDRTALAALYAEWGERHRELGLKVEEMDLKEFTAAKIDLEVDQIKAVVADWDIKEKFTEQNIRTLVTSIVSVSGAVLAAYSEAFNQSRLGNS</sequence>
<name>A0A3G7TPE3_9PSED</name>
<organism evidence="1 2">
    <name type="scientific">Pseudomonas chlororaphis</name>
    <dbReference type="NCBI Taxonomy" id="587753"/>
    <lineage>
        <taxon>Bacteria</taxon>
        <taxon>Pseudomonadati</taxon>
        <taxon>Pseudomonadota</taxon>
        <taxon>Gammaproteobacteria</taxon>
        <taxon>Pseudomonadales</taxon>
        <taxon>Pseudomonadaceae</taxon>
        <taxon>Pseudomonas</taxon>
    </lineage>
</organism>
<protein>
    <recommendedName>
        <fullName evidence="3">Phage tail assembly chaperone</fullName>
    </recommendedName>
</protein>